<organism evidence="2 3">
    <name type="scientific">Marixanthomonas spongiae</name>
    <dbReference type="NCBI Taxonomy" id="2174845"/>
    <lineage>
        <taxon>Bacteria</taxon>
        <taxon>Pseudomonadati</taxon>
        <taxon>Bacteroidota</taxon>
        <taxon>Flavobacteriia</taxon>
        <taxon>Flavobacteriales</taxon>
        <taxon>Flavobacteriaceae</taxon>
        <taxon>Marixanthomonas</taxon>
    </lineage>
</organism>
<dbReference type="EMBL" id="QEHR01000001">
    <property type="protein sequence ID" value="PVW17208.1"/>
    <property type="molecule type" value="Genomic_DNA"/>
</dbReference>
<keyword evidence="3" id="KW-1185">Reference proteome</keyword>
<dbReference type="AlphaFoldDB" id="A0A2U0I7Z2"/>
<dbReference type="InterPro" id="IPR021782">
    <property type="entry name" value="DUF3347"/>
</dbReference>
<dbReference type="PROSITE" id="PS51257">
    <property type="entry name" value="PROKAR_LIPOPROTEIN"/>
    <property type="match status" value="1"/>
</dbReference>
<dbReference type="Pfam" id="PF11827">
    <property type="entry name" value="DUF3347"/>
    <property type="match status" value="1"/>
</dbReference>
<dbReference type="OrthoDB" id="5513217at2"/>
<evidence type="ECO:0000313" key="2">
    <source>
        <dbReference type="EMBL" id="PVW17208.1"/>
    </source>
</evidence>
<gene>
    <name evidence="2" type="ORF">DDV96_01450</name>
</gene>
<dbReference type="Proteomes" id="UP000245962">
    <property type="component" value="Unassembled WGS sequence"/>
</dbReference>
<dbReference type="RefSeq" id="WP_116692955.1">
    <property type="nucleotide sequence ID" value="NZ_QEHR01000001.1"/>
</dbReference>
<protein>
    <recommendedName>
        <fullName evidence="1">DUF3347 domain-containing protein</fullName>
    </recommendedName>
</protein>
<name>A0A2U0I7Z2_9FLAO</name>
<sequence>MKKYAFLSVLFVAITAISCNDTKKQAEPEIKTVDTNAESEPYTAAKTDAEFKDEKMAKVFDQYIQLKTALVNTDAEKASAKASELMTAFANVGVDDVALQAVQDIEESDDIKAQRTAFVTVTSEVEKMMDDALASGTIYKQYCPMAFNNEGAYWLSESKDIMNPYFGDKMLKCGRVDAEIQ</sequence>
<evidence type="ECO:0000259" key="1">
    <source>
        <dbReference type="Pfam" id="PF11827"/>
    </source>
</evidence>
<accession>A0A2U0I7Z2</accession>
<proteinExistence type="predicted"/>
<reference evidence="2 3" key="1">
    <citation type="submission" date="2018-04" db="EMBL/GenBank/DDBJ databases">
        <title>Marixanthomonas spongiae HN-E44 sp. nov., isolated from a marine sponge.</title>
        <authorList>
            <person name="Luo L."/>
            <person name="Zhuang L."/>
        </authorList>
    </citation>
    <scope>NUCLEOTIDE SEQUENCE [LARGE SCALE GENOMIC DNA]</scope>
    <source>
        <strain evidence="2 3">HN-E44</strain>
    </source>
</reference>
<feature type="domain" description="DUF3347" evidence="1">
    <location>
        <begin position="59"/>
        <end position="130"/>
    </location>
</feature>
<comment type="caution">
    <text evidence="2">The sequence shown here is derived from an EMBL/GenBank/DDBJ whole genome shotgun (WGS) entry which is preliminary data.</text>
</comment>
<evidence type="ECO:0000313" key="3">
    <source>
        <dbReference type="Proteomes" id="UP000245962"/>
    </source>
</evidence>